<dbReference type="SUPFAM" id="SSF81296">
    <property type="entry name" value="E set domains"/>
    <property type="match status" value="1"/>
</dbReference>
<evidence type="ECO:0000256" key="2">
    <source>
        <dbReference type="ARBA" id="ARBA00005001"/>
    </source>
</evidence>
<dbReference type="InterPro" id="IPR006311">
    <property type="entry name" value="TAT_signal"/>
</dbReference>
<dbReference type="InterPro" id="IPR014756">
    <property type="entry name" value="Ig_E-set"/>
</dbReference>
<reference evidence="6 7" key="1">
    <citation type="submission" date="2018-11" db="EMBL/GenBank/DDBJ databases">
        <authorList>
            <person name="Criscuolo A."/>
        </authorList>
    </citation>
    <scope>NUCLEOTIDE SEQUENCE [LARGE SCALE GENOMIC DNA]</scope>
    <source>
        <strain evidence="6">ACIP111625</strain>
    </source>
</reference>
<keyword evidence="7" id="KW-1185">Reference proteome</keyword>
<protein>
    <submittedName>
        <fullName evidence="6">Glucans biosynthesis protein G</fullName>
    </submittedName>
</protein>
<dbReference type="GO" id="GO:0051274">
    <property type="term" value="P:beta-glucan biosynthetic process"/>
    <property type="evidence" value="ECO:0007669"/>
    <property type="project" value="TreeGrafter"/>
</dbReference>
<dbReference type="InterPro" id="IPR011013">
    <property type="entry name" value="Gal_mutarotase_sf_dom"/>
</dbReference>
<comment type="similarity">
    <text evidence="3">Belongs to the OpgD/OpgG family.</text>
</comment>
<dbReference type="Proteomes" id="UP000277498">
    <property type="component" value="Unassembled WGS sequence"/>
</dbReference>
<dbReference type="PANTHER" id="PTHR30504">
    <property type="entry name" value="GLUCANS BIOSYNTHESIS PROTEIN"/>
    <property type="match status" value="1"/>
</dbReference>
<dbReference type="InterPro" id="IPR013783">
    <property type="entry name" value="Ig-like_fold"/>
</dbReference>
<evidence type="ECO:0000259" key="5">
    <source>
        <dbReference type="Pfam" id="PF04349"/>
    </source>
</evidence>
<feature type="domain" description="Glucan biosynthesis periplasmic MdoG C-terminal" evidence="5">
    <location>
        <begin position="59"/>
        <end position="527"/>
    </location>
</feature>
<keyword evidence="4" id="KW-0574">Periplasm</keyword>
<evidence type="ECO:0000313" key="7">
    <source>
        <dbReference type="Proteomes" id="UP000277498"/>
    </source>
</evidence>
<accession>A0A3P5WTF1</accession>
<dbReference type="PROSITE" id="PS51318">
    <property type="entry name" value="TAT"/>
    <property type="match status" value="1"/>
</dbReference>
<evidence type="ECO:0000256" key="3">
    <source>
        <dbReference type="ARBA" id="ARBA00009284"/>
    </source>
</evidence>
<comment type="subcellular location">
    <subcellularLocation>
        <location evidence="1">Periplasm</location>
    </subcellularLocation>
</comment>
<dbReference type="Pfam" id="PF04349">
    <property type="entry name" value="MdoG"/>
    <property type="match status" value="1"/>
</dbReference>
<dbReference type="PANTHER" id="PTHR30504:SF2">
    <property type="entry name" value="GLUCANS BIOSYNTHESIS PROTEIN G"/>
    <property type="match status" value="1"/>
</dbReference>
<comment type="pathway">
    <text evidence="2">Glycan metabolism; osmoregulated periplasmic glucan (OPG) biosynthesis.</text>
</comment>
<dbReference type="GO" id="GO:0003824">
    <property type="term" value="F:catalytic activity"/>
    <property type="evidence" value="ECO:0007669"/>
    <property type="project" value="InterPro"/>
</dbReference>
<organism evidence="6 7">
    <name type="scientific">Pseudogemmobacter humi</name>
    <dbReference type="NCBI Taxonomy" id="2483812"/>
    <lineage>
        <taxon>Bacteria</taxon>
        <taxon>Pseudomonadati</taxon>
        <taxon>Pseudomonadota</taxon>
        <taxon>Alphaproteobacteria</taxon>
        <taxon>Rhodobacterales</taxon>
        <taxon>Paracoccaceae</taxon>
        <taxon>Pseudogemmobacter</taxon>
    </lineage>
</organism>
<dbReference type="PIRSF" id="PIRSF006281">
    <property type="entry name" value="MdoG"/>
    <property type="match status" value="1"/>
</dbReference>
<gene>
    <name evidence="6" type="primary">mdoG</name>
    <name evidence="6" type="ORF">XINFAN_01225</name>
</gene>
<dbReference type="GO" id="GO:0030246">
    <property type="term" value="F:carbohydrate binding"/>
    <property type="evidence" value="ECO:0007669"/>
    <property type="project" value="InterPro"/>
</dbReference>
<dbReference type="UniPathway" id="UPA00637"/>
<dbReference type="EMBL" id="UXAW01000051">
    <property type="protein sequence ID" value="VDC24522.1"/>
    <property type="molecule type" value="Genomic_DNA"/>
</dbReference>
<sequence>MTKQSLDGFTRRSALQWVLTAAAAGMLPRAADAQDAAADQGITTGAGVKLGPAEPFADGMVEALARALAEQPFEAPAEISPEWKGLTYDQIREIWYDGKHALFSDTDSPVRAEMFVAGLYQHYPIGIFAVHAGEAREVLFDYDLFVRTDRFPDLPETGTGFSGFRLTGEIERPGSFQEYAVFQGATYFRAVGKGQQYGLSARGFALNTASASAAEEFPLFRRFWIEQGALHDTEAVVWALMDGPSAAGAYRFVIRKGDTTTMDVEAVIFPRVTLDEPGIAPETSMFLFNDLNRIGFDDFREGVHDSDGLLVATGQGDLLWRPLRNPKAVETSWFTDENPRGFGLMQRARDPGAYNDLAAHYERRPSLWVEPRGDWGKGAVVLVEIPADKEIYDNIVAFWRPEAPLEAGDEHRFAWRLHWAEGAPPVDGEKARVVATRTGERVFEAGRMFAIDYEAHPALGSDPAALEARVTADGAEVTGVLIHPNPATGGMRVDATLILPEDRPTELRVELWRGGVAMVGEVWLYRWVP</sequence>
<dbReference type="InterPro" id="IPR014438">
    <property type="entry name" value="Glucan_biosyn_MdoG/MdoD"/>
</dbReference>
<dbReference type="Gene3D" id="2.70.98.10">
    <property type="match status" value="1"/>
</dbReference>
<name>A0A3P5WTF1_9RHOB</name>
<dbReference type="AlphaFoldDB" id="A0A3P5WTF1"/>
<evidence type="ECO:0000313" key="6">
    <source>
        <dbReference type="EMBL" id="VDC24522.1"/>
    </source>
</evidence>
<dbReference type="GO" id="GO:0030288">
    <property type="term" value="C:outer membrane-bounded periplasmic space"/>
    <property type="evidence" value="ECO:0007669"/>
    <property type="project" value="TreeGrafter"/>
</dbReference>
<dbReference type="InterPro" id="IPR007444">
    <property type="entry name" value="Glucan_biosyn_MdoG_C"/>
</dbReference>
<dbReference type="RefSeq" id="WP_124085652.1">
    <property type="nucleotide sequence ID" value="NZ_UXAW01000051.1"/>
</dbReference>
<evidence type="ECO:0000256" key="1">
    <source>
        <dbReference type="ARBA" id="ARBA00004418"/>
    </source>
</evidence>
<dbReference type="OrthoDB" id="9777817at2"/>
<dbReference type="Gene3D" id="2.60.40.10">
    <property type="entry name" value="Immunoglobulins"/>
    <property type="match status" value="1"/>
</dbReference>
<proteinExistence type="inferred from homology"/>
<evidence type="ECO:0000256" key="4">
    <source>
        <dbReference type="ARBA" id="ARBA00022764"/>
    </source>
</evidence>
<dbReference type="InterPro" id="IPR014718">
    <property type="entry name" value="GH-type_carb-bd"/>
</dbReference>
<dbReference type="SUPFAM" id="SSF74650">
    <property type="entry name" value="Galactose mutarotase-like"/>
    <property type="match status" value="1"/>
</dbReference>